<dbReference type="Proteomes" id="UP000235786">
    <property type="component" value="Unassembled WGS sequence"/>
</dbReference>
<organism evidence="1 2">
    <name type="scientific">Hyaloscypha variabilis (strain UAMH 11265 / GT02V1 / F)</name>
    <name type="common">Meliniomyces variabilis</name>
    <dbReference type="NCBI Taxonomy" id="1149755"/>
    <lineage>
        <taxon>Eukaryota</taxon>
        <taxon>Fungi</taxon>
        <taxon>Dikarya</taxon>
        <taxon>Ascomycota</taxon>
        <taxon>Pezizomycotina</taxon>
        <taxon>Leotiomycetes</taxon>
        <taxon>Helotiales</taxon>
        <taxon>Hyaloscyphaceae</taxon>
        <taxon>Hyaloscypha</taxon>
        <taxon>Hyaloscypha variabilis</taxon>
    </lineage>
</organism>
<dbReference type="OrthoDB" id="5985073at2759"/>
<sequence length="387" mass="39926">MGSDGNTYLIDLSDPTKLGIVDSNGNSLYVDSAGLHFSTPDCSLAIDIDIDNFAQQLSSQATPAPLQSRDTLSKRFKETAFFVVLQLTDQCQQPVTDLMPSLGVGPTQCDLAPGSNNGQFTWSCQFPGDKSGEMQCESSVTNWINLVAAGLVGSATNWPTVGKLILQGLEKLIGTEALLAIVLAAGITAGPEVLAALALFGTIASNGLAALAVLETALAVYNSLSSNGIAQDVCMQYHASEFPLPLTLQAGSTTTLVTSLASAPASAIQEAETINDPSATMCSTCSNPGQCGTFNLIYDSSCGPLGDCTCGYDADGQGVCLQNQYCSAATCAQDSDCGAGGICWTNNCCGFNICTSPASVCANPTIIVLRSMKPATRGVCTGSYCSN</sequence>
<evidence type="ECO:0000313" key="1">
    <source>
        <dbReference type="EMBL" id="PMD48106.1"/>
    </source>
</evidence>
<gene>
    <name evidence="1" type="ORF">L207DRAFT_559841</name>
</gene>
<protein>
    <submittedName>
        <fullName evidence="1">Uncharacterized protein</fullName>
    </submittedName>
</protein>
<dbReference type="AlphaFoldDB" id="A0A2J6SBG8"/>
<dbReference type="EMBL" id="KZ613937">
    <property type="protein sequence ID" value="PMD48106.1"/>
    <property type="molecule type" value="Genomic_DNA"/>
</dbReference>
<keyword evidence="2" id="KW-1185">Reference proteome</keyword>
<name>A0A2J6SBG8_HYAVF</name>
<proteinExistence type="predicted"/>
<evidence type="ECO:0000313" key="2">
    <source>
        <dbReference type="Proteomes" id="UP000235786"/>
    </source>
</evidence>
<accession>A0A2J6SBG8</accession>
<reference evidence="1 2" key="1">
    <citation type="submission" date="2016-04" db="EMBL/GenBank/DDBJ databases">
        <title>A degradative enzymes factory behind the ericoid mycorrhizal symbiosis.</title>
        <authorList>
            <consortium name="DOE Joint Genome Institute"/>
            <person name="Martino E."/>
            <person name="Morin E."/>
            <person name="Grelet G."/>
            <person name="Kuo A."/>
            <person name="Kohler A."/>
            <person name="Daghino S."/>
            <person name="Barry K."/>
            <person name="Choi C."/>
            <person name="Cichocki N."/>
            <person name="Clum A."/>
            <person name="Copeland A."/>
            <person name="Hainaut M."/>
            <person name="Haridas S."/>
            <person name="Labutti K."/>
            <person name="Lindquist E."/>
            <person name="Lipzen A."/>
            <person name="Khouja H.-R."/>
            <person name="Murat C."/>
            <person name="Ohm R."/>
            <person name="Olson A."/>
            <person name="Spatafora J."/>
            <person name="Veneault-Fourrey C."/>
            <person name="Henrissat B."/>
            <person name="Grigoriev I."/>
            <person name="Martin F."/>
            <person name="Perotto S."/>
        </authorList>
    </citation>
    <scope>NUCLEOTIDE SEQUENCE [LARGE SCALE GENOMIC DNA]</scope>
    <source>
        <strain evidence="1 2">F</strain>
    </source>
</reference>